<dbReference type="Gene3D" id="3.60.130.10">
    <property type="entry name" value="Clavaminate synthase-like"/>
    <property type="match status" value="1"/>
</dbReference>
<dbReference type="Proteomes" id="UP000037712">
    <property type="component" value="Unassembled WGS sequence"/>
</dbReference>
<name>A0A0M8PQU8_RHORH</name>
<organism evidence="7 8">
    <name type="scientific">Rhodococcus rhodochrous KG-21</name>
    <dbReference type="NCBI Taxonomy" id="1441923"/>
    <lineage>
        <taxon>Bacteria</taxon>
        <taxon>Bacillati</taxon>
        <taxon>Actinomycetota</taxon>
        <taxon>Actinomycetes</taxon>
        <taxon>Mycobacteriales</taxon>
        <taxon>Nocardiaceae</taxon>
        <taxon>Rhodococcus</taxon>
    </lineage>
</organism>
<dbReference type="PANTHER" id="PTHR30468:SF1">
    <property type="entry name" value="ALPHA-KETOGLUTARATE-DEPENDENT SULFONATE DIOXYGENASE"/>
    <property type="match status" value="1"/>
</dbReference>
<dbReference type="GO" id="GO:0046872">
    <property type="term" value="F:metal ion binding"/>
    <property type="evidence" value="ECO:0007669"/>
    <property type="project" value="UniProtKB-KW"/>
</dbReference>
<evidence type="ECO:0000256" key="2">
    <source>
        <dbReference type="ARBA" id="ARBA00022723"/>
    </source>
</evidence>
<dbReference type="RefSeq" id="WP_054372218.1">
    <property type="nucleotide sequence ID" value="NZ_AZYO01000014.1"/>
</dbReference>
<dbReference type="InterPro" id="IPR051323">
    <property type="entry name" value="AtsK-like"/>
</dbReference>
<dbReference type="GO" id="GO:0006790">
    <property type="term" value="P:sulfur compound metabolic process"/>
    <property type="evidence" value="ECO:0007669"/>
    <property type="project" value="TreeGrafter"/>
</dbReference>
<dbReference type="AlphaFoldDB" id="A0A0M8PQU8"/>
<keyword evidence="2" id="KW-0479">Metal-binding</keyword>
<comment type="similarity">
    <text evidence="1">Belongs to the TfdA dioxygenase family.</text>
</comment>
<reference evidence="7 8" key="1">
    <citation type="journal article" date="2015" name="Genome Announc.">
        <title>Draft Genome Sequence of Rhodococcus rhodochrous Strain KG-21, a Soil Isolate from Oil Fields of Krishna-Godavari Basin, India.</title>
        <authorList>
            <person name="Dawar C."/>
            <person name="Aggarwal R.K."/>
        </authorList>
    </citation>
    <scope>NUCLEOTIDE SEQUENCE [LARGE SCALE GENOMIC DNA]</scope>
    <source>
        <strain evidence="7 8">KG-21</strain>
    </source>
</reference>
<comment type="caution">
    <text evidence="7">The sequence shown here is derived from an EMBL/GenBank/DDBJ whole genome shotgun (WGS) entry which is preliminary data.</text>
</comment>
<keyword evidence="4" id="KW-0560">Oxidoreductase</keyword>
<dbReference type="SUPFAM" id="SSF51197">
    <property type="entry name" value="Clavaminate synthase-like"/>
    <property type="match status" value="1"/>
</dbReference>
<evidence type="ECO:0000256" key="3">
    <source>
        <dbReference type="ARBA" id="ARBA00022964"/>
    </source>
</evidence>
<dbReference type="PANTHER" id="PTHR30468">
    <property type="entry name" value="ALPHA-KETOGLUTARATE-DEPENDENT SULFONATE DIOXYGENASE"/>
    <property type="match status" value="1"/>
</dbReference>
<reference evidence="8" key="2">
    <citation type="submission" date="2015-01" db="EMBL/GenBank/DDBJ databases">
        <title>Draft genome sequence of potential hydrocarbon metabolising strain of Rhodococcus rhodochrous.</title>
        <authorList>
            <person name="Aggarwal R.K."/>
            <person name="Dawar C."/>
        </authorList>
    </citation>
    <scope>NUCLEOTIDE SEQUENCE [LARGE SCALE GENOMIC DNA]</scope>
    <source>
        <strain evidence="8">KG-21</strain>
    </source>
</reference>
<dbReference type="InterPro" id="IPR042098">
    <property type="entry name" value="TauD-like_sf"/>
</dbReference>
<gene>
    <name evidence="7" type="ORF">Z051_08195</name>
</gene>
<keyword evidence="5" id="KW-0408">Iron</keyword>
<dbReference type="PATRIC" id="fig|1441923.3.peg.1810"/>
<evidence type="ECO:0000313" key="7">
    <source>
        <dbReference type="EMBL" id="KOS56698.1"/>
    </source>
</evidence>
<evidence type="ECO:0000256" key="4">
    <source>
        <dbReference type="ARBA" id="ARBA00023002"/>
    </source>
</evidence>
<evidence type="ECO:0000256" key="1">
    <source>
        <dbReference type="ARBA" id="ARBA00005896"/>
    </source>
</evidence>
<sequence>MRSPSVSSVPLSDSIGAEFPKIVLENLSDENTRAAIRQAWLEHGLLLFRNALSSADTHLLLSRVFGDMEPSATAHLNSVENPFLMELRQTPNNPKARRYLVGGEERIGFIGWHWDQAFMPKIVRGAVLRMVEPAHSGGRTGFIDAIAAYDRLTEDMKLRIADLEVVYEFSPAMDTVRGYPHDVVAAHPSEPSSVYNFPPVVHPLVITQPETGRKVLKLSPLHSRYILDMDRAASDRLLTELADHLTDDRYAYNHRWDRDDVLIWDNWRLIHCAEGVPEGVARLGVRTTIAGDYNAGRYLDPTLDPDNPPERFDD</sequence>
<evidence type="ECO:0000313" key="8">
    <source>
        <dbReference type="Proteomes" id="UP000037712"/>
    </source>
</evidence>
<feature type="domain" description="TauD/TfdA-like" evidence="6">
    <location>
        <begin position="10"/>
        <end position="287"/>
    </location>
</feature>
<dbReference type="Pfam" id="PF02668">
    <property type="entry name" value="TauD"/>
    <property type="match status" value="1"/>
</dbReference>
<accession>A0A0M8PQU8</accession>
<dbReference type="EMBL" id="AZYO01000014">
    <property type="protein sequence ID" value="KOS56698.1"/>
    <property type="molecule type" value="Genomic_DNA"/>
</dbReference>
<dbReference type="InterPro" id="IPR003819">
    <property type="entry name" value="TauD/TfdA-like"/>
</dbReference>
<dbReference type="GO" id="GO:0005737">
    <property type="term" value="C:cytoplasm"/>
    <property type="evidence" value="ECO:0007669"/>
    <property type="project" value="TreeGrafter"/>
</dbReference>
<dbReference type="GO" id="GO:0000908">
    <property type="term" value="F:taurine dioxygenase activity"/>
    <property type="evidence" value="ECO:0007669"/>
    <property type="project" value="TreeGrafter"/>
</dbReference>
<keyword evidence="3" id="KW-0223">Dioxygenase</keyword>
<proteinExistence type="inferred from homology"/>
<evidence type="ECO:0000259" key="6">
    <source>
        <dbReference type="Pfam" id="PF02668"/>
    </source>
</evidence>
<protein>
    <recommendedName>
        <fullName evidence="6">TauD/TfdA-like domain-containing protein</fullName>
    </recommendedName>
</protein>
<evidence type="ECO:0000256" key="5">
    <source>
        <dbReference type="ARBA" id="ARBA00023004"/>
    </source>
</evidence>